<reference evidence="1 2" key="2">
    <citation type="submission" date="2020-03" db="EMBL/GenBank/DDBJ databases">
        <authorList>
            <person name="Ichikawa N."/>
            <person name="Kimura A."/>
            <person name="Kitahashi Y."/>
            <person name="Uohara A."/>
        </authorList>
    </citation>
    <scope>NUCLEOTIDE SEQUENCE [LARGE SCALE GENOMIC DNA]</scope>
    <source>
        <strain evidence="1 2">NBRC 107702</strain>
    </source>
</reference>
<dbReference type="Proteomes" id="UP000502508">
    <property type="component" value="Chromosome"/>
</dbReference>
<dbReference type="KEGG" id="pfla:Pflav_012080"/>
<evidence type="ECO:0000313" key="2">
    <source>
        <dbReference type="Proteomes" id="UP000502508"/>
    </source>
</evidence>
<accession>A0A6F8XLX5</accession>
<evidence type="ECO:0000313" key="1">
    <source>
        <dbReference type="EMBL" id="BCB74798.1"/>
    </source>
</evidence>
<sequence length="659" mass="70473">MQMEKATCVDGRAPALLSDGRVVGLQPLLRGGTHALWADGDRLASRDWFDNAYRMAESEGDLEAMAWSALGLSGLWLHEHRDTAAAVLLETRLRRALATVAPDSSLGLRLAARLAGEADYRTSQHARILAAVREAGNADDPVARAEAGSMAHQCLLGPEHRETRHALAQDLVADSLLTARRGDLLIGLLWRTVDLFLDADPHAERYLAELKGHLAQDRHLAVGFVVDAIDVMLSIRAGRIEEAETLAATCAERGQAAGDADALGWHGTHLVALRWYQGRIAELLPALRELVNSPTLSARDDSHLAALALAAAATGDQRQASGALAKLGGGDLAGLPRSSTWLLTMYCVAEAAHLLRDGATSATVYDLLRPFAHLPIMAGPGVACFGSAHHALGVASLTSGDAVQAVEHLREAVRHNVVIGHWPAATLSRARLAQALRARARPVDAAEAQRELSVAAQDAAGFGMALPAFEWRAAARAQPRTVSCQRRGSRWMIELGARAAVVDDLLGMSYLAVLLANPGSEIPAIQLAAGPGLLSAAAVDRTASSHQPVLDEQAVRAYKRRLSNLQKEVDGYHARNDIARAARAQEELDWLIAELKANSGLGGRPRTFAKSDELARISVGKAIRRALQRIAIADPAIGRELRDTITTGAQCCYRPNLSR</sequence>
<keyword evidence="2" id="KW-1185">Reference proteome</keyword>
<gene>
    <name evidence="1" type="ORF">Pflav_012080</name>
</gene>
<organism evidence="1 2">
    <name type="scientific">Phytohabitans flavus</name>
    <dbReference type="NCBI Taxonomy" id="1076124"/>
    <lineage>
        <taxon>Bacteria</taxon>
        <taxon>Bacillati</taxon>
        <taxon>Actinomycetota</taxon>
        <taxon>Actinomycetes</taxon>
        <taxon>Micromonosporales</taxon>
        <taxon>Micromonosporaceae</taxon>
    </lineage>
</organism>
<proteinExistence type="predicted"/>
<dbReference type="EMBL" id="AP022870">
    <property type="protein sequence ID" value="BCB74798.1"/>
    <property type="molecule type" value="Genomic_DNA"/>
</dbReference>
<reference evidence="1 2" key="1">
    <citation type="submission" date="2020-03" db="EMBL/GenBank/DDBJ databases">
        <title>Whole genome shotgun sequence of Phytohabitans flavus NBRC 107702.</title>
        <authorList>
            <person name="Komaki H."/>
            <person name="Tamura T."/>
        </authorList>
    </citation>
    <scope>NUCLEOTIDE SEQUENCE [LARGE SCALE GENOMIC DNA]</scope>
    <source>
        <strain evidence="1 2">NBRC 107702</strain>
    </source>
</reference>
<name>A0A6F8XLX5_9ACTN</name>
<evidence type="ECO:0008006" key="3">
    <source>
        <dbReference type="Google" id="ProtNLM"/>
    </source>
</evidence>
<dbReference type="AlphaFoldDB" id="A0A6F8XLX5"/>
<protein>
    <recommendedName>
        <fullName evidence="3">MalT-like TPR region domain-containing protein</fullName>
    </recommendedName>
</protein>